<keyword evidence="2" id="KW-1185">Reference proteome</keyword>
<organism evidence="1 2">
    <name type="scientific">Mesorhizobium retamae</name>
    <dbReference type="NCBI Taxonomy" id="2912854"/>
    <lineage>
        <taxon>Bacteria</taxon>
        <taxon>Pseudomonadati</taxon>
        <taxon>Pseudomonadota</taxon>
        <taxon>Alphaproteobacteria</taxon>
        <taxon>Hyphomicrobiales</taxon>
        <taxon>Phyllobacteriaceae</taxon>
        <taxon>Mesorhizobium</taxon>
    </lineage>
</organism>
<proteinExistence type="predicted"/>
<dbReference type="EMBL" id="JAKREW010000037">
    <property type="protein sequence ID" value="MCG7508227.1"/>
    <property type="molecule type" value="Genomic_DNA"/>
</dbReference>
<dbReference type="RefSeq" id="WP_239369744.1">
    <property type="nucleotide sequence ID" value="NZ_JAKREW010000037.1"/>
</dbReference>
<sequence length="52" mass="5872">MLRLLTILIFGYCAYRVGRELVDSVPDDFDIVGPPVPAPARGRNNEAYARRH</sequence>
<gene>
    <name evidence="1" type="ORF">L4923_24610</name>
</gene>
<reference evidence="1 2" key="1">
    <citation type="submission" date="2022-02" db="EMBL/GenBank/DDBJ databases">
        <title>Draft genome sequence of Mezorhizobium retamae strain IRAMC:0171 isolated from Retama raetam nodules.</title>
        <authorList>
            <person name="Bengaied R."/>
            <person name="Sbissi I."/>
            <person name="Huber K."/>
            <person name="Ghodbane F."/>
            <person name="Nouioui I."/>
            <person name="Tarhouni M."/>
            <person name="Gtari M."/>
        </authorList>
    </citation>
    <scope>NUCLEOTIDE SEQUENCE [LARGE SCALE GENOMIC DNA]</scope>
    <source>
        <strain evidence="1 2">IRAMC:0171</strain>
    </source>
</reference>
<protein>
    <submittedName>
        <fullName evidence="1">Uncharacterized protein</fullName>
    </submittedName>
</protein>
<name>A0ABS9QLC5_9HYPH</name>
<dbReference type="Proteomes" id="UP001201701">
    <property type="component" value="Unassembled WGS sequence"/>
</dbReference>
<comment type="caution">
    <text evidence="1">The sequence shown here is derived from an EMBL/GenBank/DDBJ whole genome shotgun (WGS) entry which is preliminary data.</text>
</comment>
<evidence type="ECO:0000313" key="1">
    <source>
        <dbReference type="EMBL" id="MCG7508227.1"/>
    </source>
</evidence>
<evidence type="ECO:0000313" key="2">
    <source>
        <dbReference type="Proteomes" id="UP001201701"/>
    </source>
</evidence>
<accession>A0ABS9QLC5</accession>